<proteinExistence type="predicted"/>
<gene>
    <name evidence="1" type="ORF">LCGC14_2625590</name>
</gene>
<evidence type="ECO:0000313" key="1">
    <source>
        <dbReference type="EMBL" id="KKL03491.1"/>
    </source>
</evidence>
<dbReference type="EMBL" id="LAZR01044906">
    <property type="protein sequence ID" value="KKL03491.1"/>
    <property type="molecule type" value="Genomic_DNA"/>
</dbReference>
<reference evidence="1" key="1">
    <citation type="journal article" date="2015" name="Nature">
        <title>Complex archaea that bridge the gap between prokaryotes and eukaryotes.</title>
        <authorList>
            <person name="Spang A."/>
            <person name="Saw J.H."/>
            <person name="Jorgensen S.L."/>
            <person name="Zaremba-Niedzwiedzka K."/>
            <person name="Martijn J."/>
            <person name="Lind A.E."/>
            <person name="van Eijk R."/>
            <person name="Schleper C."/>
            <person name="Guy L."/>
            <person name="Ettema T.J."/>
        </authorList>
    </citation>
    <scope>NUCLEOTIDE SEQUENCE</scope>
</reference>
<dbReference type="AlphaFoldDB" id="A0A0F9CCT4"/>
<sequence>MIGLYLKDLVTGIAIRAVSHFQEKAESKMLTVTDVASYYGHFKSATYNNEAGATLVAPSTSGSLRLTDLIVTSEKQVGGVVTVQFYDGTNTVLLASAEADSPIGFAIPFAGRWKGWKDAYIQVIVSAAFDATVSVGYVKINPKETLGFDEWDAQR</sequence>
<organism evidence="1">
    <name type="scientific">marine sediment metagenome</name>
    <dbReference type="NCBI Taxonomy" id="412755"/>
    <lineage>
        <taxon>unclassified sequences</taxon>
        <taxon>metagenomes</taxon>
        <taxon>ecological metagenomes</taxon>
    </lineage>
</organism>
<protein>
    <submittedName>
        <fullName evidence="1">Uncharacterized protein</fullName>
    </submittedName>
</protein>
<comment type="caution">
    <text evidence="1">The sequence shown here is derived from an EMBL/GenBank/DDBJ whole genome shotgun (WGS) entry which is preliminary data.</text>
</comment>
<name>A0A0F9CCT4_9ZZZZ</name>
<accession>A0A0F9CCT4</accession>